<dbReference type="PRINTS" id="PR00738">
    <property type="entry name" value="GLHYDRLASE20"/>
</dbReference>
<name>C1F7Z3_ACIC5</name>
<evidence type="ECO:0000256" key="3">
    <source>
        <dbReference type="ARBA" id="ARBA00012663"/>
    </source>
</evidence>
<evidence type="ECO:0000313" key="10">
    <source>
        <dbReference type="Proteomes" id="UP000002207"/>
    </source>
</evidence>
<dbReference type="HOGENOM" id="CLU_393765_0_0_0"/>
<evidence type="ECO:0000313" key="9">
    <source>
        <dbReference type="EMBL" id="ACO32430.1"/>
    </source>
</evidence>
<gene>
    <name evidence="9" type="ordered locus">ACP_0036</name>
</gene>
<accession>C1F7Z3</accession>
<protein>
    <recommendedName>
        <fullName evidence="3">beta-N-acetylhexosaminidase</fullName>
        <ecNumber evidence="3">3.2.1.52</ecNumber>
    </recommendedName>
</protein>
<dbReference type="Pfam" id="PF00728">
    <property type="entry name" value="Glyco_hydro_20"/>
    <property type="match status" value="1"/>
</dbReference>
<evidence type="ECO:0000256" key="4">
    <source>
        <dbReference type="ARBA" id="ARBA00022801"/>
    </source>
</evidence>
<dbReference type="SUPFAM" id="SSF55545">
    <property type="entry name" value="beta-N-acetylhexosaminidase-like domain"/>
    <property type="match status" value="1"/>
</dbReference>
<dbReference type="EMBL" id="CP001472">
    <property type="protein sequence ID" value="ACO32430.1"/>
    <property type="molecule type" value="Genomic_DNA"/>
</dbReference>
<feature type="domain" description="Beta-hexosaminidase bacterial type N-terminal" evidence="8">
    <location>
        <begin position="68"/>
        <end position="206"/>
    </location>
</feature>
<dbReference type="Proteomes" id="UP000002207">
    <property type="component" value="Chromosome"/>
</dbReference>
<dbReference type="STRING" id="240015.ACP_0036"/>
<dbReference type="InterPro" id="IPR029018">
    <property type="entry name" value="Hex-like_dom2"/>
</dbReference>
<dbReference type="CAZy" id="GH20">
    <property type="family name" value="Glycoside Hydrolase Family 20"/>
</dbReference>
<feature type="active site" description="Proton donor" evidence="6">
    <location>
        <position position="350"/>
    </location>
</feature>
<dbReference type="PANTHER" id="PTHR22600">
    <property type="entry name" value="BETA-HEXOSAMINIDASE"/>
    <property type="match status" value="1"/>
</dbReference>
<proteinExistence type="inferred from homology"/>
<dbReference type="RefSeq" id="WP_012680447.1">
    <property type="nucleotide sequence ID" value="NC_012483.1"/>
</dbReference>
<dbReference type="InterPro" id="IPR015883">
    <property type="entry name" value="Glyco_hydro_20_cat"/>
</dbReference>
<keyword evidence="5" id="KW-0326">Glycosidase</keyword>
<dbReference type="Gene3D" id="3.20.20.80">
    <property type="entry name" value="Glycosidases"/>
    <property type="match status" value="1"/>
</dbReference>
<dbReference type="InterPro" id="IPR025705">
    <property type="entry name" value="Beta_hexosaminidase_sua/sub"/>
</dbReference>
<organism evidence="9 10">
    <name type="scientific">Acidobacterium capsulatum (strain ATCC 51196 / DSM 11244 / BCRC 80197 / JCM 7670 / NBRC 15755 / NCIMB 13165 / 161)</name>
    <dbReference type="NCBI Taxonomy" id="240015"/>
    <lineage>
        <taxon>Bacteria</taxon>
        <taxon>Pseudomonadati</taxon>
        <taxon>Acidobacteriota</taxon>
        <taxon>Terriglobia</taxon>
        <taxon>Terriglobales</taxon>
        <taxon>Acidobacteriaceae</taxon>
        <taxon>Acidobacterium</taxon>
    </lineage>
</organism>
<dbReference type="InterPro" id="IPR017853">
    <property type="entry name" value="GH"/>
</dbReference>
<dbReference type="GO" id="GO:0016020">
    <property type="term" value="C:membrane"/>
    <property type="evidence" value="ECO:0007669"/>
    <property type="project" value="TreeGrafter"/>
</dbReference>
<comment type="catalytic activity">
    <reaction evidence="1">
        <text>Hydrolysis of terminal non-reducing N-acetyl-D-hexosamine residues in N-acetyl-beta-D-hexosaminides.</text>
        <dbReference type="EC" id="3.2.1.52"/>
    </reaction>
</comment>
<dbReference type="InParanoid" id="C1F7Z3"/>
<dbReference type="KEGG" id="aca:ACP_0036"/>
<evidence type="ECO:0000256" key="1">
    <source>
        <dbReference type="ARBA" id="ARBA00001231"/>
    </source>
</evidence>
<dbReference type="AlphaFoldDB" id="C1F7Z3"/>
<evidence type="ECO:0000256" key="6">
    <source>
        <dbReference type="PIRSR" id="PIRSR625705-1"/>
    </source>
</evidence>
<dbReference type="Pfam" id="PF02838">
    <property type="entry name" value="Glyco_hydro_20b"/>
    <property type="match status" value="1"/>
</dbReference>
<dbReference type="InterPro" id="IPR015882">
    <property type="entry name" value="HEX_bac_N"/>
</dbReference>
<evidence type="ECO:0000259" key="7">
    <source>
        <dbReference type="Pfam" id="PF00728"/>
    </source>
</evidence>
<dbReference type="eggNOG" id="COG3525">
    <property type="taxonomic scope" value="Bacteria"/>
</dbReference>
<dbReference type="PANTHER" id="PTHR22600:SF57">
    <property type="entry name" value="BETA-N-ACETYLHEXOSAMINIDASE"/>
    <property type="match status" value="1"/>
</dbReference>
<comment type="similarity">
    <text evidence="2">Belongs to the glycosyl hydrolase 20 family.</text>
</comment>
<dbReference type="OrthoDB" id="9763537at2"/>
<feature type="domain" description="Glycoside hydrolase family 20 catalytic" evidence="7">
    <location>
        <begin position="261"/>
        <end position="436"/>
    </location>
</feature>
<dbReference type="EC" id="3.2.1.52" evidence="3"/>
<sequence>MKSLSLSSTCNRNSDARSYAFCFRRLQTLSPALRRCRSGFGLNRLVWALLAALLCCFAPVMHAQMQPQPRLIPLPRECHFSGTTSAASALIIVPGDNPEDNFAAEDLERAMKARGIQVAPSTGSPELTVRLLRKDTRAAKQALESANLKFEPAMKAEGYVLLATPGRVTIVGATAAGVFYGVQTLKQMLSGYGTSAYLALGTIRDWPAMSYRGIDDDLSRGPLPTLAFMKEQIRTFASYKINVYSPYLENVIEYANDPGVVPPGGAITRGQAQELSRYASQYHIMIIPEQEAFGHLHHVLTDETYSNLAENPHGSVLAPNQPGTQKLILSWFTQLAEDFPSPFLHIGADETFNLGTGRTKEEVEKRGLGPVYADFLSQIHSTLAPLHRRLLFWGDVAWNDPAAISRLPKDMIAVPWVYWHEDNYDKNILPFKNAGIETWVAPGDSNWSVMYPLGENAIDNISGFIAAGQRLGSTGALTTVWNDDGEGLFNEDWFGVLFGAAASWQPGLSSGAPYQMAFGKVFFHDTSGKVMEAQQELMDVTHTWDVSDRVFWLDPWNPVEQEKVQKLSLQVHEVRLHAENALRLLREAQSESPHLIHPEVIAAMEMAAQRIDFAAMKFQLSAEMSDAYAQIYSMRKDKSKKTKSTIERLFQSMDGVDGRCEDMVEGYSRIRGLYRQAWLSENRPFWIENVMVRYDLKIQLWQQRREKIQEISNQWEKTGKLPPPKKAGIPTIATAAID</sequence>
<evidence type="ECO:0000256" key="5">
    <source>
        <dbReference type="ARBA" id="ARBA00023295"/>
    </source>
</evidence>
<evidence type="ECO:0000259" key="8">
    <source>
        <dbReference type="Pfam" id="PF02838"/>
    </source>
</evidence>
<evidence type="ECO:0000256" key="2">
    <source>
        <dbReference type="ARBA" id="ARBA00006285"/>
    </source>
</evidence>
<dbReference type="GO" id="GO:0004563">
    <property type="term" value="F:beta-N-acetylhexosaminidase activity"/>
    <property type="evidence" value="ECO:0007669"/>
    <property type="project" value="UniProtKB-EC"/>
</dbReference>
<dbReference type="Gene3D" id="3.30.379.10">
    <property type="entry name" value="Chitobiase/beta-hexosaminidase domain 2-like"/>
    <property type="match status" value="1"/>
</dbReference>
<keyword evidence="10" id="KW-1185">Reference proteome</keyword>
<reference evidence="9 10" key="1">
    <citation type="journal article" date="2009" name="Appl. Environ. Microbiol.">
        <title>Three genomes from the phylum Acidobacteria provide insight into the lifestyles of these microorganisms in soils.</title>
        <authorList>
            <person name="Ward N.L."/>
            <person name="Challacombe J.F."/>
            <person name="Janssen P.H."/>
            <person name="Henrissat B."/>
            <person name="Coutinho P.M."/>
            <person name="Wu M."/>
            <person name="Xie G."/>
            <person name="Haft D.H."/>
            <person name="Sait M."/>
            <person name="Badger J."/>
            <person name="Barabote R.D."/>
            <person name="Bradley B."/>
            <person name="Brettin T.S."/>
            <person name="Brinkac L.M."/>
            <person name="Bruce D."/>
            <person name="Creasy T."/>
            <person name="Daugherty S.C."/>
            <person name="Davidsen T.M."/>
            <person name="DeBoy R.T."/>
            <person name="Detter J.C."/>
            <person name="Dodson R.J."/>
            <person name="Durkin A.S."/>
            <person name="Ganapathy A."/>
            <person name="Gwinn-Giglio M."/>
            <person name="Han C.S."/>
            <person name="Khouri H."/>
            <person name="Kiss H."/>
            <person name="Kothari S.P."/>
            <person name="Madupu R."/>
            <person name="Nelson K.E."/>
            <person name="Nelson W.C."/>
            <person name="Paulsen I."/>
            <person name="Penn K."/>
            <person name="Ren Q."/>
            <person name="Rosovitz M.J."/>
            <person name="Selengut J.D."/>
            <person name="Shrivastava S."/>
            <person name="Sullivan S.A."/>
            <person name="Tapia R."/>
            <person name="Thompson L.S."/>
            <person name="Watkins K.L."/>
            <person name="Yang Q."/>
            <person name="Yu C."/>
            <person name="Zafar N."/>
            <person name="Zhou L."/>
            <person name="Kuske C.R."/>
        </authorList>
    </citation>
    <scope>NUCLEOTIDE SEQUENCE [LARGE SCALE GENOMIC DNA]</scope>
    <source>
        <strain evidence="10">ATCC 51196 / DSM 11244 / BCRC 80197 / JCM 7670 / NBRC 15755 / NCIMB 13165 / 161</strain>
    </source>
</reference>
<dbReference type="SUPFAM" id="SSF51445">
    <property type="entry name" value="(Trans)glycosidases"/>
    <property type="match status" value="1"/>
</dbReference>
<keyword evidence="4 9" id="KW-0378">Hydrolase</keyword>
<dbReference type="GO" id="GO:0030203">
    <property type="term" value="P:glycosaminoglycan metabolic process"/>
    <property type="evidence" value="ECO:0007669"/>
    <property type="project" value="TreeGrafter"/>
</dbReference>
<dbReference type="GO" id="GO:0005975">
    <property type="term" value="P:carbohydrate metabolic process"/>
    <property type="evidence" value="ECO:0007669"/>
    <property type="project" value="InterPro"/>
</dbReference>